<dbReference type="AlphaFoldDB" id="A0A5E4GNV1"/>
<dbReference type="GO" id="GO:0006412">
    <property type="term" value="P:translation"/>
    <property type="evidence" value="ECO:0007669"/>
    <property type="project" value="InterPro"/>
</dbReference>
<proteinExistence type="inferred from homology"/>
<dbReference type="PANTHER" id="PTHR12899:SF14">
    <property type="entry name" value="F14B2.25_F14B2.25"/>
    <property type="match status" value="1"/>
</dbReference>
<dbReference type="FunFam" id="3.30.420.100:FF:000010">
    <property type="entry name" value="F14B2.25/F14B2.25"/>
    <property type="match status" value="1"/>
</dbReference>
<reference evidence="5" key="1">
    <citation type="journal article" date="2020" name="Plant J.">
        <title>Transposons played a major role in the diversification between the closely related almond and peach genomes: results from the almond genome sequence.</title>
        <authorList>
            <person name="Alioto T."/>
            <person name="Alexiou K.G."/>
            <person name="Bardil A."/>
            <person name="Barteri F."/>
            <person name="Castanera R."/>
            <person name="Cruz F."/>
            <person name="Dhingra A."/>
            <person name="Duval H."/>
            <person name="Fernandez I Marti A."/>
            <person name="Frias L."/>
            <person name="Galan B."/>
            <person name="Garcia J.L."/>
            <person name="Howad W."/>
            <person name="Gomez-Garrido J."/>
            <person name="Gut M."/>
            <person name="Julca I."/>
            <person name="Morata J."/>
            <person name="Puigdomenech P."/>
            <person name="Ribeca P."/>
            <person name="Rubio Cabetas M.J."/>
            <person name="Vlasova A."/>
            <person name="Wirthensohn M."/>
            <person name="Garcia-Mas J."/>
            <person name="Gabaldon T."/>
            <person name="Casacuberta J.M."/>
            <person name="Arus P."/>
        </authorList>
    </citation>
    <scope>NUCLEOTIDE SEQUENCE [LARGE SCALE GENOMIC DNA]</scope>
    <source>
        <strain evidence="5">cv. Texas</strain>
    </source>
</reference>
<evidence type="ECO:0000313" key="5">
    <source>
        <dbReference type="Proteomes" id="UP000327085"/>
    </source>
</evidence>
<organism evidence="4 5">
    <name type="scientific">Prunus dulcis</name>
    <name type="common">Almond</name>
    <name type="synonym">Amygdalus dulcis</name>
    <dbReference type="NCBI Taxonomy" id="3755"/>
    <lineage>
        <taxon>Eukaryota</taxon>
        <taxon>Viridiplantae</taxon>
        <taxon>Streptophyta</taxon>
        <taxon>Embryophyta</taxon>
        <taxon>Tracheophyta</taxon>
        <taxon>Spermatophyta</taxon>
        <taxon>Magnoliopsida</taxon>
        <taxon>eudicotyledons</taxon>
        <taxon>Gunneridae</taxon>
        <taxon>Pentapetalae</taxon>
        <taxon>rosids</taxon>
        <taxon>fabids</taxon>
        <taxon>Rosales</taxon>
        <taxon>Rosaceae</taxon>
        <taxon>Amygdaloideae</taxon>
        <taxon>Amygdaleae</taxon>
        <taxon>Prunus</taxon>
    </lineage>
</organism>
<dbReference type="GO" id="GO:0008097">
    <property type="term" value="F:5S rRNA binding"/>
    <property type="evidence" value="ECO:0007669"/>
    <property type="project" value="TreeGrafter"/>
</dbReference>
<dbReference type="Gramene" id="VVA41188">
    <property type="protein sequence ID" value="VVA41188"/>
    <property type="gene ID" value="Prudul26B013460"/>
</dbReference>
<dbReference type="GO" id="GO:1990904">
    <property type="term" value="C:ribonucleoprotein complex"/>
    <property type="evidence" value="ECO:0007669"/>
    <property type="project" value="UniProtKB-KW"/>
</dbReference>
<dbReference type="InterPro" id="IPR005484">
    <property type="entry name" value="Ribosomal_uL18_bac/plant/anim"/>
</dbReference>
<evidence type="ECO:0000256" key="3">
    <source>
        <dbReference type="ARBA" id="ARBA00023274"/>
    </source>
</evidence>
<evidence type="ECO:0000256" key="1">
    <source>
        <dbReference type="ARBA" id="ARBA00007116"/>
    </source>
</evidence>
<dbReference type="OMA" id="SHRFWDA"/>
<sequence length="126" mass="13865">MSTNHHVLRLVLSCRKITAQVTSPSSSSIIAMASSSEQEFVAQYRAKLNRFPRSQTFWDAKVAFRVGEKLGLRLRDIGVTGVEIDVGEELSRPVHHRIRLLPLFDSVKRAGVVVNGADELGIGPPS</sequence>
<dbReference type="Proteomes" id="UP000327085">
    <property type="component" value="Chromosome 1"/>
</dbReference>
<comment type="similarity">
    <text evidence="1">Belongs to the universal ribosomal protein uL18 family.</text>
</comment>
<keyword evidence="3" id="KW-0687">Ribonucleoprotein</keyword>
<dbReference type="GO" id="GO:0005840">
    <property type="term" value="C:ribosome"/>
    <property type="evidence" value="ECO:0007669"/>
    <property type="project" value="UniProtKB-KW"/>
</dbReference>
<evidence type="ECO:0000256" key="2">
    <source>
        <dbReference type="ARBA" id="ARBA00022980"/>
    </source>
</evidence>
<dbReference type="InParanoid" id="A0A5E4GNV1"/>
<dbReference type="GO" id="GO:0003735">
    <property type="term" value="F:structural constituent of ribosome"/>
    <property type="evidence" value="ECO:0007669"/>
    <property type="project" value="InterPro"/>
</dbReference>
<dbReference type="PANTHER" id="PTHR12899">
    <property type="entry name" value="39S RIBOSOMAL PROTEIN L18, MITOCHONDRIAL"/>
    <property type="match status" value="1"/>
</dbReference>
<evidence type="ECO:0000313" key="4">
    <source>
        <dbReference type="EMBL" id="VVA41188.1"/>
    </source>
</evidence>
<dbReference type="EMBL" id="CABIKO010001203">
    <property type="protein sequence ID" value="VVA41188.1"/>
    <property type="molecule type" value="Genomic_DNA"/>
</dbReference>
<keyword evidence="2" id="KW-0689">Ribosomal protein</keyword>
<name>A0A5E4GNV1_PRUDU</name>
<dbReference type="SUPFAM" id="SSF53137">
    <property type="entry name" value="Translational machinery components"/>
    <property type="match status" value="1"/>
</dbReference>
<dbReference type="Gene3D" id="3.30.420.100">
    <property type="match status" value="1"/>
</dbReference>
<gene>
    <name evidence="4" type="ORF">ALMOND_2B013460</name>
</gene>
<protein>
    <submittedName>
        <fullName evidence="4">PREDICTED: ribosomal L18p/L5e family</fullName>
    </submittedName>
</protein>
<accession>A0A5E4GNV1</accession>